<comment type="caution">
    <text evidence="1">The sequence shown here is derived from an EMBL/GenBank/DDBJ whole genome shotgun (WGS) entry which is preliminary data.</text>
</comment>
<reference evidence="1 2" key="1">
    <citation type="submission" date="2024-01" db="EMBL/GenBank/DDBJ databases">
        <title>The genome sequence of Erythrobacteraceae sp. strain 1XM1-14.</title>
        <authorList>
            <person name="Liu Y."/>
        </authorList>
    </citation>
    <scope>NUCLEOTIDE SEQUENCE [LARGE SCALE GENOMIC DNA]</scope>
    <source>
        <strain evidence="1 2">1XM1-14</strain>
    </source>
</reference>
<evidence type="ECO:0000313" key="1">
    <source>
        <dbReference type="EMBL" id="MEE1876676.1"/>
    </source>
</evidence>
<organism evidence="1 2">
    <name type="scientific">Altererythrobacter litoralis</name>
    <dbReference type="NCBI Taxonomy" id="3113904"/>
    <lineage>
        <taxon>Bacteria</taxon>
        <taxon>Pseudomonadati</taxon>
        <taxon>Pseudomonadota</taxon>
        <taxon>Alphaproteobacteria</taxon>
        <taxon>Sphingomonadales</taxon>
        <taxon>Erythrobacteraceae</taxon>
        <taxon>Altererythrobacter</taxon>
    </lineage>
</organism>
<name>A0ABU7GEV2_9SPHN</name>
<evidence type="ECO:0000313" key="2">
    <source>
        <dbReference type="Proteomes" id="UP001343492"/>
    </source>
</evidence>
<accession>A0ABU7GEV2</accession>
<sequence length="153" mass="16577">MAYKLAQHRYGLKGKMVFGRKAGLVGGLVTLAMAGAALVMPAHAQSNALAMLGGLSKGEWTIRFRDGSPSRKICVRSGDELIQLQHDDRNCSRFVVEDGATEVTVQYTCRGNGYGRTNIRRETATLVQIESQGIANGLPFQFLAEARQTGSCK</sequence>
<gene>
    <name evidence="1" type="ORF">VRS74_03115</name>
</gene>
<proteinExistence type="predicted"/>
<dbReference type="RefSeq" id="WP_354143781.1">
    <property type="nucleotide sequence ID" value="NZ_JAZDQV010000002.1"/>
</dbReference>
<dbReference type="EMBL" id="JAZDQV010000002">
    <property type="protein sequence ID" value="MEE1876676.1"/>
    <property type="molecule type" value="Genomic_DNA"/>
</dbReference>
<dbReference type="Proteomes" id="UP001343492">
    <property type="component" value="Unassembled WGS sequence"/>
</dbReference>
<protein>
    <recommendedName>
        <fullName evidence="3">DUF3617 family protein</fullName>
    </recommendedName>
</protein>
<evidence type="ECO:0008006" key="3">
    <source>
        <dbReference type="Google" id="ProtNLM"/>
    </source>
</evidence>
<keyword evidence="2" id="KW-1185">Reference proteome</keyword>